<dbReference type="CDD" id="cd02947">
    <property type="entry name" value="TRX_family"/>
    <property type="match status" value="1"/>
</dbReference>
<name>A0A6L9Y1G8_9MICO</name>
<dbReference type="PROSITE" id="PS51352">
    <property type="entry name" value="THIOREDOXIN_2"/>
    <property type="match status" value="1"/>
</dbReference>
<gene>
    <name evidence="3" type="ORF">G3T36_16835</name>
</gene>
<keyword evidence="1" id="KW-1133">Transmembrane helix</keyword>
<comment type="caution">
    <text evidence="3">The sequence shown here is derived from an EMBL/GenBank/DDBJ whole genome shotgun (WGS) entry which is preliminary data.</text>
</comment>
<dbReference type="AlphaFoldDB" id="A0A6L9Y1G8"/>
<sequence length="149" mass="15742">MNGLASLAIVLGLVAVSTVIGLLWRSRTGRVLERTDAHTVVTAEGLDSPHPFGAAATLLQFSTEFCAPCRSTAVVLGELSAERDGVAHVEIDLTARPELAREYNILQTPTTFLVDGSGVVRARIGGAPRREDLRAALDDLIGRAHATTA</sequence>
<dbReference type="Pfam" id="PF00085">
    <property type="entry name" value="Thioredoxin"/>
    <property type="match status" value="1"/>
</dbReference>
<dbReference type="InterPro" id="IPR036249">
    <property type="entry name" value="Thioredoxin-like_sf"/>
</dbReference>
<evidence type="ECO:0000259" key="2">
    <source>
        <dbReference type="PROSITE" id="PS51352"/>
    </source>
</evidence>
<keyword evidence="1" id="KW-0812">Transmembrane</keyword>
<organism evidence="3 4">
    <name type="scientific">Leifsonia tongyongensis</name>
    <dbReference type="NCBI Taxonomy" id="1268043"/>
    <lineage>
        <taxon>Bacteria</taxon>
        <taxon>Bacillati</taxon>
        <taxon>Actinomycetota</taxon>
        <taxon>Actinomycetes</taxon>
        <taxon>Micrococcales</taxon>
        <taxon>Microbacteriaceae</taxon>
        <taxon>Leifsonia</taxon>
    </lineage>
</organism>
<dbReference type="SUPFAM" id="SSF52833">
    <property type="entry name" value="Thioredoxin-like"/>
    <property type="match status" value="1"/>
</dbReference>
<evidence type="ECO:0000313" key="3">
    <source>
        <dbReference type="EMBL" id="NEN07529.1"/>
    </source>
</evidence>
<accession>A0A6L9Y1G8</accession>
<protein>
    <submittedName>
        <fullName evidence="3">Thioredoxin family protein</fullName>
    </submittedName>
</protein>
<dbReference type="RefSeq" id="WP_163290982.1">
    <property type="nucleotide sequence ID" value="NZ_JAAGWY010000004.1"/>
</dbReference>
<dbReference type="EMBL" id="JAAGWY010000004">
    <property type="protein sequence ID" value="NEN07529.1"/>
    <property type="molecule type" value="Genomic_DNA"/>
</dbReference>
<proteinExistence type="predicted"/>
<feature type="domain" description="Thioredoxin" evidence="2">
    <location>
        <begin position="32"/>
        <end position="142"/>
    </location>
</feature>
<dbReference type="InterPro" id="IPR013766">
    <property type="entry name" value="Thioredoxin_domain"/>
</dbReference>
<reference evidence="3 4" key="1">
    <citation type="journal article" date="2014" name="J. Microbiol.">
        <title>Diaminobutyricibacter tongyongensis gen. nov., sp. nov. and Homoserinibacter gongjuensis gen. nov., sp. nov. belong to the family Microbacteriaceae.</title>
        <authorList>
            <person name="Kim S.J."/>
            <person name="Ahn J.H."/>
            <person name="Weon H.Y."/>
            <person name="Hamada M."/>
            <person name="Suzuki K."/>
            <person name="Kwon S.W."/>
        </authorList>
    </citation>
    <scope>NUCLEOTIDE SEQUENCE [LARGE SCALE GENOMIC DNA]</scope>
    <source>
        <strain evidence="3 4">NBRC 108724</strain>
    </source>
</reference>
<keyword evidence="4" id="KW-1185">Reference proteome</keyword>
<feature type="transmembrane region" description="Helical" evidence="1">
    <location>
        <begin position="6"/>
        <end position="24"/>
    </location>
</feature>
<dbReference type="Gene3D" id="3.40.30.10">
    <property type="entry name" value="Glutaredoxin"/>
    <property type="match status" value="1"/>
</dbReference>
<evidence type="ECO:0000256" key="1">
    <source>
        <dbReference type="SAM" id="Phobius"/>
    </source>
</evidence>
<dbReference type="Proteomes" id="UP000474967">
    <property type="component" value="Unassembled WGS sequence"/>
</dbReference>
<keyword evidence="1" id="KW-0472">Membrane</keyword>
<evidence type="ECO:0000313" key="4">
    <source>
        <dbReference type="Proteomes" id="UP000474967"/>
    </source>
</evidence>